<comment type="caution">
    <text evidence="2">The sequence shown here is derived from an EMBL/GenBank/DDBJ whole genome shotgun (WGS) entry which is preliminary data.</text>
</comment>
<name>A0A316C084_PSESE</name>
<organism evidence="2 3">
    <name type="scientific">Pseudaminobacter salicylatoxidans</name>
    <dbReference type="NCBI Taxonomy" id="93369"/>
    <lineage>
        <taxon>Bacteria</taxon>
        <taxon>Pseudomonadati</taxon>
        <taxon>Pseudomonadota</taxon>
        <taxon>Alphaproteobacteria</taxon>
        <taxon>Hyphomicrobiales</taxon>
        <taxon>Phyllobacteriaceae</taxon>
        <taxon>Pseudaminobacter</taxon>
    </lineage>
</organism>
<keyword evidence="1" id="KW-1133">Transmembrane helix</keyword>
<evidence type="ECO:0000313" key="2">
    <source>
        <dbReference type="EMBL" id="PWJ81014.1"/>
    </source>
</evidence>
<dbReference type="PIRSF" id="PIRSF011386">
    <property type="entry name" value="FixH"/>
    <property type="match status" value="1"/>
</dbReference>
<keyword evidence="3" id="KW-1185">Reference proteome</keyword>
<proteinExistence type="predicted"/>
<gene>
    <name evidence="2" type="ORF">C7441_111135</name>
</gene>
<dbReference type="STRING" id="1192868.GCA_000304395_02304"/>
<evidence type="ECO:0000313" key="3">
    <source>
        <dbReference type="Proteomes" id="UP000245396"/>
    </source>
</evidence>
<keyword evidence="1" id="KW-0472">Membrane</keyword>
<dbReference type="OrthoDB" id="1495896at2"/>
<dbReference type="InterPro" id="IPR008620">
    <property type="entry name" value="FixH"/>
</dbReference>
<evidence type="ECO:0000256" key="1">
    <source>
        <dbReference type="SAM" id="Phobius"/>
    </source>
</evidence>
<reference evidence="2 3" key="1">
    <citation type="submission" date="2018-05" db="EMBL/GenBank/DDBJ databases">
        <title>Genomic Encyclopedia of Type Strains, Phase IV (KMG-IV): sequencing the most valuable type-strain genomes for metagenomic binning, comparative biology and taxonomic classification.</title>
        <authorList>
            <person name="Goeker M."/>
        </authorList>
    </citation>
    <scope>NUCLEOTIDE SEQUENCE [LARGE SCALE GENOMIC DNA]</scope>
    <source>
        <strain evidence="2 3">DSM 6986</strain>
    </source>
</reference>
<dbReference type="Pfam" id="PF05751">
    <property type="entry name" value="FixH"/>
    <property type="match status" value="1"/>
</dbReference>
<accession>A0A316C084</accession>
<feature type="transmembrane region" description="Helical" evidence="1">
    <location>
        <begin position="12"/>
        <end position="38"/>
    </location>
</feature>
<dbReference type="EMBL" id="QGGG01000011">
    <property type="protein sequence ID" value="PWJ81014.1"/>
    <property type="molecule type" value="Genomic_DNA"/>
</dbReference>
<keyword evidence="1" id="KW-0812">Transmembrane</keyword>
<dbReference type="Proteomes" id="UP000245396">
    <property type="component" value="Unassembled WGS sequence"/>
</dbReference>
<dbReference type="AlphaFoldDB" id="A0A316C084"/>
<protein>
    <submittedName>
        <fullName evidence="2">Nitrogen fixation protein FixH</fullName>
    </submittedName>
</protein>
<dbReference type="RefSeq" id="WP_109613734.1">
    <property type="nucleotide sequence ID" value="NZ_QGGG01000011.1"/>
</dbReference>
<sequence>MTSRLFRFKEFTGWHMAAVMAAFFGTIITVNTVMAIYANTSWTGLVVQNAYVAGLQFNEKAEAGRAQAALGWKDELKIGSGMVRFTLADASGSAIHAKGVTVALRRPAYEAEDETFKLDPLPGGAFEAAHAVRDGIWIVEVDADVGEPLPYRVVRRVVVKDGALE</sequence>
<dbReference type="InterPro" id="IPR018037">
    <property type="entry name" value="FixH_proteobacterial"/>
</dbReference>